<evidence type="ECO:0000313" key="14">
    <source>
        <dbReference type="Proteomes" id="UP000006310"/>
    </source>
</evidence>
<keyword evidence="5" id="KW-0863">Zinc-finger</keyword>
<organism evidence="13 14">
    <name type="scientific">Huiozyma naganishii (strain ATCC MYA-139 / BCRC 22969 / CBS 8797 / KCTC 17520 / NBRC 10181 / NCYC 3082 / Yp74L-3)</name>
    <name type="common">Yeast</name>
    <name type="synonym">Kazachstania naganishii</name>
    <dbReference type="NCBI Taxonomy" id="1071383"/>
    <lineage>
        <taxon>Eukaryota</taxon>
        <taxon>Fungi</taxon>
        <taxon>Dikarya</taxon>
        <taxon>Ascomycota</taxon>
        <taxon>Saccharomycotina</taxon>
        <taxon>Saccharomycetes</taxon>
        <taxon>Saccharomycetales</taxon>
        <taxon>Saccharomycetaceae</taxon>
        <taxon>Huiozyma</taxon>
    </lineage>
</organism>
<dbReference type="GO" id="GO:0008821">
    <property type="term" value="F:crossover junction DNA endonuclease activity"/>
    <property type="evidence" value="ECO:0007669"/>
    <property type="project" value="TreeGrafter"/>
</dbReference>
<dbReference type="InterPro" id="IPR050381">
    <property type="entry name" value="SLX1_endonuclease"/>
</dbReference>
<keyword evidence="14" id="KW-1185">Reference proteome</keyword>
<dbReference type="FunFam" id="3.40.1440.10:FF:000006">
    <property type="entry name" value="Structure-specific endonuclease subunit SLX1"/>
    <property type="match status" value="1"/>
</dbReference>
<evidence type="ECO:0000256" key="10">
    <source>
        <dbReference type="ARBA" id="ARBA00023242"/>
    </source>
</evidence>
<dbReference type="InterPro" id="IPR027520">
    <property type="entry name" value="Slx1"/>
</dbReference>
<keyword evidence="8 11" id="KW-0233">DNA recombination</keyword>
<evidence type="ECO:0000256" key="8">
    <source>
        <dbReference type="ARBA" id="ARBA00023172"/>
    </source>
</evidence>
<dbReference type="InterPro" id="IPR013083">
    <property type="entry name" value="Znf_RING/FYVE/PHD"/>
</dbReference>
<dbReference type="GO" id="GO:0000724">
    <property type="term" value="P:double-strand break repair via homologous recombination"/>
    <property type="evidence" value="ECO:0007669"/>
    <property type="project" value="TreeGrafter"/>
</dbReference>
<comment type="similarity">
    <text evidence="11">Belongs to the SLX1 family.</text>
</comment>
<evidence type="ECO:0000256" key="6">
    <source>
        <dbReference type="ARBA" id="ARBA00022801"/>
    </source>
</evidence>
<evidence type="ECO:0000256" key="7">
    <source>
        <dbReference type="ARBA" id="ARBA00022833"/>
    </source>
</evidence>
<evidence type="ECO:0000256" key="11">
    <source>
        <dbReference type="HAMAP-Rule" id="MF_03100"/>
    </source>
</evidence>
<dbReference type="Gene3D" id="3.30.40.10">
    <property type="entry name" value="Zinc/RING finger domain, C3HC4 (zinc finger)"/>
    <property type="match status" value="1"/>
</dbReference>
<proteinExistence type="inferred from homology"/>
<dbReference type="GO" id="GO:0006261">
    <property type="term" value="P:DNA-templated DNA replication"/>
    <property type="evidence" value="ECO:0007669"/>
    <property type="project" value="EnsemblFungi"/>
</dbReference>
<sequence>MNELCPFYCCYLLQSVNKRQSFYVGSTPNPYKRLRQHNGSLVHGGAYRTKRLGARPWEMVGIVYGFPSRIAALQFEHALQHVYQTHYIPDNERIVKNKQGGKTLPQKLSSIRQLLKCHYFHLMSVKVHFFNAHVSEVWMDNKFKVEADNVMTVSEGALHHIDPAKSTIDDVLDYASANQRLVEKFYNDYMKEHDKTLDRYLDKLTTGSLACTLCDSTFDYTSDDVSLKPFVAFCKHCNGVSHLRCLYDKFLNDEGSESLVPERGICPSCQEINAWSETVLYAKTIKKQHSH</sequence>
<comment type="function">
    <text evidence="11">Catalytic subunit of the SLX1-SLX4 structure-specific endonuclease that resolves DNA secondary structures generated during DNA repair and recombination. Has endonuclease activity towards branched DNA substrates, introducing single-strand cuts in duplex DNA close to junctions with ss-DNA.</text>
</comment>
<dbReference type="SUPFAM" id="SSF82771">
    <property type="entry name" value="GIY-YIG endonuclease"/>
    <property type="match status" value="1"/>
</dbReference>
<dbReference type="Proteomes" id="UP000006310">
    <property type="component" value="Chromosome 13"/>
</dbReference>
<feature type="domain" description="GIY-YIG" evidence="12">
    <location>
        <begin position="6"/>
        <end position="89"/>
    </location>
</feature>
<reference evidence="14" key="2">
    <citation type="submission" date="2012-08" db="EMBL/GenBank/DDBJ databases">
        <title>Genome sequence of Kazachstania naganishii.</title>
        <authorList>
            <person name="Gordon J.L."/>
            <person name="Armisen D."/>
            <person name="Proux-Wera E."/>
            <person name="OhEigeartaigh S.S."/>
            <person name="Byrne K.P."/>
            <person name="Wolfe K.H."/>
        </authorList>
    </citation>
    <scope>NUCLEOTIDE SEQUENCE [LARGE SCALE GENOMIC DNA]</scope>
    <source>
        <strain evidence="14">ATCC MYA-139 / BCRC 22969 / CBS 8797 / CCRC 22969 / KCTC 17520 / NBRC 10181 / NCYC 3082</strain>
    </source>
</reference>
<keyword evidence="4 11" id="KW-0227">DNA damage</keyword>
<dbReference type="EMBL" id="HE978326">
    <property type="protein sequence ID" value="CCK72927.1"/>
    <property type="molecule type" value="Genomic_DNA"/>
</dbReference>
<comment type="subunit">
    <text evidence="11">Forms a heterodimer with SLX4.</text>
</comment>
<dbReference type="InterPro" id="IPR048749">
    <property type="entry name" value="SLX1_C"/>
</dbReference>
<keyword evidence="1 11" id="KW-0540">Nuclease</keyword>
<dbReference type="AlphaFoldDB" id="J7S401"/>
<keyword evidence="7" id="KW-0862">Zinc</keyword>
<evidence type="ECO:0000256" key="3">
    <source>
        <dbReference type="ARBA" id="ARBA00022759"/>
    </source>
</evidence>
<dbReference type="InterPro" id="IPR000305">
    <property type="entry name" value="GIY-YIG_endonuc"/>
</dbReference>
<evidence type="ECO:0000256" key="5">
    <source>
        <dbReference type="ARBA" id="ARBA00022771"/>
    </source>
</evidence>
<dbReference type="Pfam" id="PF01541">
    <property type="entry name" value="GIY-YIG"/>
    <property type="match status" value="1"/>
</dbReference>
<dbReference type="KEGG" id="kng:KNAG_0M00740"/>
<name>J7S401_HUIN7</name>
<dbReference type="RefSeq" id="XP_022467171.1">
    <property type="nucleotide sequence ID" value="XM_022610924.1"/>
</dbReference>
<dbReference type="PROSITE" id="PS50164">
    <property type="entry name" value="GIY_YIG"/>
    <property type="match status" value="1"/>
</dbReference>
<dbReference type="GO" id="GO:0008270">
    <property type="term" value="F:zinc ion binding"/>
    <property type="evidence" value="ECO:0007669"/>
    <property type="project" value="UniProtKB-KW"/>
</dbReference>
<evidence type="ECO:0000256" key="2">
    <source>
        <dbReference type="ARBA" id="ARBA00022723"/>
    </source>
</evidence>
<dbReference type="CDD" id="cd10455">
    <property type="entry name" value="GIY-YIG_SLX1"/>
    <property type="match status" value="1"/>
</dbReference>
<evidence type="ECO:0000256" key="1">
    <source>
        <dbReference type="ARBA" id="ARBA00022722"/>
    </source>
</evidence>
<comment type="subcellular location">
    <subcellularLocation>
        <location evidence="11">Nucleus</location>
    </subcellularLocation>
</comment>
<dbReference type="HOGENOM" id="CLU_030739_1_1_1"/>
<comment type="caution">
    <text evidence="11">Lacks conserved residue(s) required for the propagation of feature annotation.</text>
</comment>
<keyword evidence="3 11" id="KW-0255">Endonuclease</keyword>
<keyword evidence="2" id="KW-0479">Metal-binding</keyword>
<protein>
    <recommendedName>
        <fullName evidence="12">GIY-YIG domain-containing protein</fullName>
    </recommendedName>
</protein>
<dbReference type="GeneID" id="34528707"/>
<evidence type="ECO:0000256" key="9">
    <source>
        <dbReference type="ARBA" id="ARBA00023204"/>
    </source>
</evidence>
<keyword evidence="9 11" id="KW-0234">DNA repair</keyword>
<dbReference type="eggNOG" id="KOG3005">
    <property type="taxonomic scope" value="Eukaryota"/>
</dbReference>
<evidence type="ECO:0000313" key="13">
    <source>
        <dbReference type="EMBL" id="CCK72927.1"/>
    </source>
</evidence>
<dbReference type="OMA" id="HNRGCDF"/>
<keyword evidence="6 11" id="KW-0378">Hydrolase</keyword>
<dbReference type="STRING" id="1071383.J7S401"/>
<reference evidence="13 14" key="1">
    <citation type="journal article" date="2011" name="Proc. Natl. Acad. Sci. U.S.A.">
        <title>Evolutionary erosion of yeast sex chromosomes by mating-type switching accidents.</title>
        <authorList>
            <person name="Gordon J.L."/>
            <person name="Armisen D."/>
            <person name="Proux-Wera E."/>
            <person name="Oheigeartaigh S.S."/>
            <person name="Byrne K.P."/>
            <person name="Wolfe K.H."/>
        </authorList>
    </citation>
    <scope>NUCLEOTIDE SEQUENCE [LARGE SCALE GENOMIC DNA]</scope>
    <source>
        <strain evidence="14">ATCC MYA-139 / BCRC 22969 / CBS 8797 / CCRC 22969 / KCTC 17520 / NBRC 10181 / NCYC 3082</strain>
    </source>
</reference>
<comment type="cofactor">
    <cofactor evidence="11">
        <name>a divalent metal cation</name>
        <dbReference type="ChEBI" id="CHEBI:60240"/>
    </cofactor>
</comment>
<dbReference type="PANTHER" id="PTHR20208">
    <property type="entry name" value="STRUCTURE-SPECIFIC ENDONUCLEASE SUBUNIT SLX1"/>
    <property type="match status" value="1"/>
</dbReference>
<evidence type="ECO:0000256" key="4">
    <source>
        <dbReference type="ARBA" id="ARBA00022763"/>
    </source>
</evidence>
<evidence type="ECO:0000259" key="12">
    <source>
        <dbReference type="PROSITE" id="PS50164"/>
    </source>
</evidence>
<dbReference type="InterPro" id="IPR035901">
    <property type="entry name" value="GIY-YIG_endonuc_sf"/>
</dbReference>
<gene>
    <name evidence="13" type="primary">KNAG0M00740</name>
    <name evidence="13" type="ordered locus">KNAG_0M00740</name>
</gene>
<dbReference type="GO" id="GO:0033557">
    <property type="term" value="C:Slx1-Slx4 complex"/>
    <property type="evidence" value="ECO:0007669"/>
    <property type="project" value="UniProtKB-UniRule"/>
</dbReference>
<accession>J7S401</accession>
<keyword evidence="10 11" id="KW-0539">Nucleus</keyword>
<dbReference type="HAMAP" id="MF_03100">
    <property type="entry name" value="Endonuc_su_Slx1"/>
    <property type="match status" value="1"/>
</dbReference>
<dbReference type="Pfam" id="PF21202">
    <property type="entry name" value="SLX1_C"/>
    <property type="match status" value="1"/>
</dbReference>
<dbReference type="Gene3D" id="3.40.1440.10">
    <property type="entry name" value="GIY-YIG endonuclease"/>
    <property type="match status" value="1"/>
</dbReference>
<dbReference type="PANTHER" id="PTHR20208:SF10">
    <property type="entry name" value="STRUCTURE-SPECIFIC ENDONUCLEASE SUBUNIT SLX1"/>
    <property type="match status" value="1"/>
</dbReference>
<dbReference type="GO" id="GO:0017108">
    <property type="term" value="F:5'-flap endonuclease activity"/>
    <property type="evidence" value="ECO:0007669"/>
    <property type="project" value="EnsemblFungi"/>
</dbReference>
<dbReference type="OrthoDB" id="24645at2759"/>